<dbReference type="AlphaFoldDB" id="A0A2T9Z0V1"/>
<gene>
    <name evidence="1" type="ORF">BB561_000077</name>
</gene>
<evidence type="ECO:0000313" key="2">
    <source>
        <dbReference type="Proteomes" id="UP000245383"/>
    </source>
</evidence>
<keyword evidence="2" id="KW-1185">Reference proteome</keyword>
<evidence type="ECO:0000313" key="1">
    <source>
        <dbReference type="EMBL" id="PVU98176.1"/>
    </source>
</evidence>
<protein>
    <submittedName>
        <fullName evidence="1">Uncharacterized protein</fullName>
    </submittedName>
</protein>
<accession>A0A2T9Z0V1</accession>
<organism evidence="1 2">
    <name type="scientific">Smittium simulii</name>
    <dbReference type="NCBI Taxonomy" id="133385"/>
    <lineage>
        <taxon>Eukaryota</taxon>
        <taxon>Fungi</taxon>
        <taxon>Fungi incertae sedis</taxon>
        <taxon>Zoopagomycota</taxon>
        <taxon>Kickxellomycotina</taxon>
        <taxon>Harpellomycetes</taxon>
        <taxon>Harpellales</taxon>
        <taxon>Legeriomycetaceae</taxon>
        <taxon>Smittium</taxon>
    </lineage>
</organism>
<proteinExistence type="predicted"/>
<name>A0A2T9Z0V1_9FUNG</name>
<reference evidence="1 2" key="1">
    <citation type="journal article" date="2018" name="MBio">
        <title>Comparative Genomics Reveals the Core Gene Toolbox for the Fungus-Insect Symbiosis.</title>
        <authorList>
            <person name="Wang Y."/>
            <person name="Stata M."/>
            <person name="Wang W."/>
            <person name="Stajich J.E."/>
            <person name="White M.M."/>
            <person name="Moncalvo J.M."/>
        </authorList>
    </citation>
    <scope>NUCLEOTIDE SEQUENCE [LARGE SCALE GENOMIC DNA]</scope>
    <source>
        <strain evidence="1 2">SWE-8-4</strain>
    </source>
</reference>
<comment type="caution">
    <text evidence="1">The sequence shown here is derived from an EMBL/GenBank/DDBJ whole genome shotgun (WGS) entry which is preliminary data.</text>
</comment>
<sequence>MTNQHPSQTRIEQPTLSLESLAELIKDEIRMASSLNQALANISTEIDKFSDKIADRCQKLGFNLPKLDQVYSKTYSQNSKANSQPENVSEYNYGKKVRIVVPDEVRFQWLGIFEKEDFPNEDLDITEDYTSVNLTNKISNESLKSADISVSSEKFYHISYSEEEQSNAGIYNMDNSELDKLITQIVSTEQTSFANQLNGSQHSGENNSFSDSFITAPLHMDLISTESNIVDKAFNDAEYDQNSEYNSLAFKAVSEKNKDDVDNCSNRSVRITQTSDDGSEVLISKKSMNFNDISTNDESSVLSTNFLFEDIGSADKKSILESTGTSIDLATSSEIIIFDNQAQDESFTNSEPRVTDISKIELVLLESQDFSTNLISNIPENTLPQFLLTKPTNEPIPSILVSEKKLTNSEIPELNNDNDDSIIKEDLASHKSQNNTPTDISSDTRNIQVDSKSKNKISFFKKISRKLSIYHRRSSDFKLQT</sequence>
<dbReference type="EMBL" id="MBFR01000002">
    <property type="protein sequence ID" value="PVU98176.1"/>
    <property type="molecule type" value="Genomic_DNA"/>
</dbReference>
<dbReference type="Proteomes" id="UP000245383">
    <property type="component" value="Unassembled WGS sequence"/>
</dbReference>
<dbReference type="OrthoDB" id="5586749at2759"/>